<evidence type="ECO:0000256" key="1">
    <source>
        <dbReference type="ARBA" id="ARBA00004141"/>
    </source>
</evidence>
<evidence type="ECO:0000256" key="5">
    <source>
        <dbReference type="ARBA" id="ARBA00023136"/>
    </source>
</evidence>
<keyword evidence="5 7" id="KW-0472">Membrane</keyword>
<dbReference type="Proteomes" id="UP001165740">
    <property type="component" value="Chromosome 12"/>
</dbReference>
<feature type="transmembrane region" description="Helical" evidence="7">
    <location>
        <begin position="195"/>
        <end position="214"/>
    </location>
</feature>
<reference evidence="9" key="1">
    <citation type="submission" date="2025-08" db="UniProtKB">
        <authorList>
            <consortium name="RefSeq"/>
        </authorList>
    </citation>
    <scope>IDENTIFICATION</scope>
</reference>
<feature type="transmembrane region" description="Helical" evidence="7">
    <location>
        <begin position="451"/>
        <end position="474"/>
    </location>
</feature>
<dbReference type="Gene3D" id="1.20.1250.20">
    <property type="entry name" value="MFS general substrate transporter like domains"/>
    <property type="match status" value="2"/>
</dbReference>
<keyword evidence="2" id="KW-0813">Transport</keyword>
<feature type="compositionally biased region" description="Polar residues" evidence="6">
    <location>
        <begin position="262"/>
        <end position="286"/>
    </location>
</feature>
<feature type="transmembrane region" description="Helical" evidence="7">
    <location>
        <begin position="51"/>
        <end position="70"/>
    </location>
</feature>
<dbReference type="InterPro" id="IPR011701">
    <property type="entry name" value="MFS"/>
</dbReference>
<feature type="transmembrane region" description="Helical" evidence="7">
    <location>
        <begin position="82"/>
        <end position="102"/>
    </location>
</feature>
<dbReference type="SUPFAM" id="SSF103473">
    <property type="entry name" value="MFS general substrate transporter"/>
    <property type="match status" value="1"/>
</dbReference>
<dbReference type="InterPro" id="IPR052983">
    <property type="entry name" value="MFS_Riboflavin_Transporter"/>
</dbReference>
<feature type="transmembrane region" description="Helical" evidence="7">
    <location>
        <begin position="486"/>
        <end position="509"/>
    </location>
</feature>
<keyword evidence="4 7" id="KW-1133">Transmembrane helix</keyword>
<dbReference type="RefSeq" id="XP_055862642.1">
    <property type="nucleotide sequence ID" value="XM_056006667.1"/>
</dbReference>
<keyword evidence="8" id="KW-1185">Reference proteome</keyword>
<keyword evidence="3 7" id="KW-0812">Transmembrane</keyword>
<feature type="transmembrane region" description="Helical" evidence="7">
    <location>
        <begin position="427"/>
        <end position="445"/>
    </location>
</feature>
<evidence type="ECO:0000256" key="7">
    <source>
        <dbReference type="SAM" id="Phobius"/>
    </source>
</evidence>
<dbReference type="PANTHER" id="PTHR43385:SF1">
    <property type="entry name" value="RIBOFLAVIN TRANSPORTER RIBJ"/>
    <property type="match status" value="1"/>
</dbReference>
<protein>
    <submittedName>
        <fullName evidence="9">Uncharacterized protein LOC106075999</fullName>
    </submittedName>
</protein>
<feature type="compositionally biased region" description="Polar residues" evidence="6">
    <location>
        <begin position="231"/>
        <end position="243"/>
    </location>
</feature>
<evidence type="ECO:0000313" key="8">
    <source>
        <dbReference type="Proteomes" id="UP001165740"/>
    </source>
</evidence>
<dbReference type="GO" id="GO:0016020">
    <property type="term" value="C:membrane"/>
    <property type="evidence" value="ECO:0007669"/>
    <property type="project" value="UniProtKB-SubCell"/>
</dbReference>
<feature type="transmembrane region" description="Helical" evidence="7">
    <location>
        <begin position="515"/>
        <end position="539"/>
    </location>
</feature>
<feature type="region of interest" description="Disordered" evidence="6">
    <location>
        <begin position="224"/>
        <end position="297"/>
    </location>
</feature>
<dbReference type="OrthoDB" id="6092718at2759"/>
<organism evidence="8 9">
    <name type="scientific">Biomphalaria glabrata</name>
    <name type="common">Bloodfluke planorb</name>
    <name type="synonym">Freshwater snail</name>
    <dbReference type="NCBI Taxonomy" id="6526"/>
    <lineage>
        <taxon>Eukaryota</taxon>
        <taxon>Metazoa</taxon>
        <taxon>Spiralia</taxon>
        <taxon>Lophotrochozoa</taxon>
        <taxon>Mollusca</taxon>
        <taxon>Gastropoda</taxon>
        <taxon>Heterobranchia</taxon>
        <taxon>Euthyneura</taxon>
        <taxon>Panpulmonata</taxon>
        <taxon>Hygrophila</taxon>
        <taxon>Lymnaeoidea</taxon>
        <taxon>Planorbidae</taxon>
        <taxon>Biomphalaria</taxon>
    </lineage>
</organism>
<gene>
    <name evidence="9" type="primary">LOC106075999</name>
</gene>
<evidence type="ECO:0000256" key="2">
    <source>
        <dbReference type="ARBA" id="ARBA00022448"/>
    </source>
</evidence>
<feature type="transmembrane region" description="Helical" evidence="7">
    <location>
        <begin position="108"/>
        <end position="133"/>
    </location>
</feature>
<dbReference type="AlphaFoldDB" id="A0A9W2YIV4"/>
<dbReference type="PANTHER" id="PTHR43385">
    <property type="entry name" value="RIBOFLAVIN TRANSPORTER RIBJ"/>
    <property type="match status" value="1"/>
</dbReference>
<evidence type="ECO:0000313" key="9">
    <source>
        <dbReference type="RefSeq" id="XP_055862642.1"/>
    </source>
</evidence>
<sequence>MASRKYLVMKIATLIGLFLKTLTTGVSWYWGNISVYTDSYYRATFGPDSGFGTPWVMSTFMIGFAVGLLITQKVATRIGRTWTNIVSLILFEIGIFASYFAINTSVTAIAATIGAVAGVGSGITEGQLLYYVLAWSDKHVGLISALVSSSYSGGSVLINQLVTLYVNPQNETPDLVDGNKVYFIQPAILNRVPSLFLLLGAVSFGAQFVGVLLIRDNPFKDKTKELRQNKDSGSNTPTDSSFTDETKPIIAATTKENGHLTHPQSYTDNSTTTMRRLVSSATSEPLNSELPGERQTSNGFNSLAVDQCVGASAIVAKDDSCCGDSQSSTQSVSVDLTNPSKCLPENDNKDLSPLQLLKVPSFYAMWLSTVATDYSYIIITNFYKTFGQTMIKDDHFLTSVAMVTSVVSTFSEIFWGASLDRFKLKYCLILYLASQAVVGSFWYFTAIAGKYVYMLSTLILGCMNAGMYEVFFVGTLKLFGETHFSLNYGVVYSGSVLVNMAAPPIIDFIVQSFDWFYLFFSFSIFNTLALVVVVITLPYK</sequence>
<proteinExistence type="predicted"/>
<accession>A0A9W2YIV4</accession>
<evidence type="ECO:0000256" key="4">
    <source>
        <dbReference type="ARBA" id="ARBA00022989"/>
    </source>
</evidence>
<dbReference type="InterPro" id="IPR036259">
    <property type="entry name" value="MFS_trans_sf"/>
</dbReference>
<dbReference type="Pfam" id="PF07690">
    <property type="entry name" value="MFS_1"/>
    <property type="match status" value="1"/>
</dbReference>
<evidence type="ECO:0000256" key="3">
    <source>
        <dbReference type="ARBA" id="ARBA00022692"/>
    </source>
</evidence>
<name>A0A9W2YIV4_BIOGL</name>
<feature type="transmembrane region" description="Helical" evidence="7">
    <location>
        <begin position="395"/>
        <end position="415"/>
    </location>
</feature>
<dbReference type="OMA" id="IANYEIF"/>
<comment type="subcellular location">
    <subcellularLocation>
        <location evidence="1">Membrane</location>
        <topology evidence="1">Multi-pass membrane protein</topology>
    </subcellularLocation>
</comment>
<dbReference type="GO" id="GO:0022857">
    <property type="term" value="F:transmembrane transporter activity"/>
    <property type="evidence" value="ECO:0007669"/>
    <property type="project" value="InterPro"/>
</dbReference>
<dbReference type="GeneID" id="106075999"/>
<evidence type="ECO:0000256" key="6">
    <source>
        <dbReference type="SAM" id="MobiDB-lite"/>
    </source>
</evidence>
<feature type="transmembrane region" description="Helical" evidence="7">
    <location>
        <begin position="7"/>
        <end position="31"/>
    </location>
</feature>
<feature type="transmembrane region" description="Helical" evidence="7">
    <location>
        <begin position="140"/>
        <end position="166"/>
    </location>
</feature>
<feature type="transmembrane region" description="Helical" evidence="7">
    <location>
        <begin position="362"/>
        <end position="383"/>
    </location>
</feature>